<evidence type="ECO:0000256" key="5">
    <source>
        <dbReference type="ARBA" id="ARBA00023136"/>
    </source>
</evidence>
<proteinExistence type="inferred from homology"/>
<dbReference type="PRINTS" id="PR01609">
    <property type="entry name" value="CD36FAMILY"/>
</dbReference>
<dbReference type="OrthoDB" id="514335at2759"/>
<evidence type="ECO:0000256" key="3">
    <source>
        <dbReference type="ARBA" id="ARBA00022692"/>
    </source>
</evidence>
<keyword evidence="7" id="KW-0695">RNA-directed DNA polymerase</keyword>
<keyword evidence="7" id="KW-0548">Nucleotidyltransferase</keyword>
<dbReference type="AlphaFoldDB" id="A0A6S7GEZ8"/>
<gene>
    <name evidence="7" type="ORF">PACLA_8A053506</name>
</gene>
<dbReference type="GO" id="GO:0005044">
    <property type="term" value="F:scavenger receptor activity"/>
    <property type="evidence" value="ECO:0007669"/>
    <property type="project" value="TreeGrafter"/>
</dbReference>
<evidence type="ECO:0000313" key="8">
    <source>
        <dbReference type="Proteomes" id="UP001152795"/>
    </source>
</evidence>
<evidence type="ECO:0000256" key="6">
    <source>
        <dbReference type="ARBA" id="ARBA00023180"/>
    </source>
</evidence>
<dbReference type="SUPFAM" id="SSF56672">
    <property type="entry name" value="DNA/RNA polymerases"/>
    <property type="match status" value="1"/>
</dbReference>
<dbReference type="CDD" id="cd01650">
    <property type="entry name" value="RT_nLTR_like"/>
    <property type="match status" value="1"/>
</dbReference>
<dbReference type="GO" id="GO:0005737">
    <property type="term" value="C:cytoplasm"/>
    <property type="evidence" value="ECO:0007669"/>
    <property type="project" value="TreeGrafter"/>
</dbReference>
<dbReference type="Proteomes" id="UP001152795">
    <property type="component" value="Unassembled WGS sequence"/>
</dbReference>
<dbReference type="GO" id="GO:0016020">
    <property type="term" value="C:membrane"/>
    <property type="evidence" value="ECO:0007669"/>
    <property type="project" value="UniProtKB-SubCell"/>
</dbReference>
<organism evidence="7 8">
    <name type="scientific">Paramuricea clavata</name>
    <name type="common">Red gorgonian</name>
    <name type="synonym">Violescent sea-whip</name>
    <dbReference type="NCBI Taxonomy" id="317549"/>
    <lineage>
        <taxon>Eukaryota</taxon>
        <taxon>Metazoa</taxon>
        <taxon>Cnidaria</taxon>
        <taxon>Anthozoa</taxon>
        <taxon>Octocorallia</taxon>
        <taxon>Malacalcyonacea</taxon>
        <taxon>Plexauridae</taxon>
        <taxon>Paramuricea</taxon>
    </lineage>
</organism>
<evidence type="ECO:0000313" key="7">
    <source>
        <dbReference type="EMBL" id="CAB3987366.1"/>
    </source>
</evidence>
<dbReference type="GO" id="GO:0003964">
    <property type="term" value="F:RNA-directed DNA polymerase activity"/>
    <property type="evidence" value="ECO:0007669"/>
    <property type="project" value="UniProtKB-KW"/>
</dbReference>
<dbReference type="Pfam" id="PF01130">
    <property type="entry name" value="CD36"/>
    <property type="match status" value="1"/>
</dbReference>
<comment type="caution">
    <text evidence="7">The sequence shown here is derived from an EMBL/GenBank/DDBJ whole genome shotgun (WGS) entry which is preliminary data.</text>
</comment>
<keyword evidence="3" id="KW-0812">Transmembrane</keyword>
<protein>
    <submittedName>
        <fullName evidence="7">RNA-directed DNA polymerase from mobile element jockey</fullName>
    </submittedName>
</protein>
<dbReference type="PANTHER" id="PTHR11923">
    <property type="entry name" value="SCAVENGER RECEPTOR CLASS B TYPE-1 SR-B1"/>
    <property type="match status" value="1"/>
</dbReference>
<dbReference type="InterPro" id="IPR043502">
    <property type="entry name" value="DNA/RNA_pol_sf"/>
</dbReference>
<evidence type="ECO:0000256" key="4">
    <source>
        <dbReference type="ARBA" id="ARBA00022989"/>
    </source>
</evidence>
<dbReference type="InterPro" id="IPR002159">
    <property type="entry name" value="CD36_fam"/>
</dbReference>
<accession>A0A6S7GEZ8</accession>
<keyword evidence="6" id="KW-0325">Glycoprotein</keyword>
<sequence length="511" mass="57055">MTDLTLTVEEVQAVLENLDSTKATGPDNIPARLLKETAPIISPSLCMLFNKSLDEGVLPEEWKLSNIVPVHKKGEREYTENYRPISLLPIVSKVLERCVFCNIKVHLFQLIQKSQHGFISGKSCITNLLEVLEFIGLELDAGGQIDAIYLDISKAFDKVNHERLAYKLRMAGFGGKLLQWFHSYLTNRKQRVTVLGATSNTLPVTSGVPQGSILGPLLFVLYVSDLPDAVTSSQVAMFADDTKLFTSVKREDDFIKFFSQNFEQDATMFRPDISKDNQLQTFVSDVCRSLYLRYYSTTDVRGITLYKYYTPPDLFKYTADVRAGFCVPNNLTCVPDGLLDISVCQPMNVPIVVSLPHFLFANESVIKSVDGMHPNEDVHATFVSVEPNTGITMKASKRIQINVAVDKVAGIDQLKKIRKVYLPVLFVNESAVISEADAKKFKEDVILPKEIADIGKYVLIAVGCLFILIGLILLGLRSRGVRYTEPFVQSHNPNNEVDNDVSPLISPNYVT</sequence>
<keyword evidence="5" id="KW-0472">Membrane</keyword>
<dbReference type="InterPro" id="IPR000477">
    <property type="entry name" value="RT_dom"/>
</dbReference>
<dbReference type="PROSITE" id="PS50878">
    <property type="entry name" value="RT_POL"/>
    <property type="match status" value="1"/>
</dbReference>
<keyword evidence="8" id="KW-1185">Reference proteome</keyword>
<keyword evidence="7" id="KW-0808">Transferase</keyword>
<dbReference type="Pfam" id="PF00078">
    <property type="entry name" value="RVT_1"/>
    <property type="match status" value="1"/>
</dbReference>
<name>A0A6S7GEZ8_PARCT</name>
<dbReference type="PANTHER" id="PTHR11923:SF51">
    <property type="entry name" value="LYSOSOME MEMBRANE PROTEIN 2"/>
    <property type="match status" value="1"/>
</dbReference>
<comment type="subcellular location">
    <subcellularLocation>
        <location evidence="1">Membrane</location>
    </subcellularLocation>
</comment>
<evidence type="ECO:0000256" key="2">
    <source>
        <dbReference type="ARBA" id="ARBA00010532"/>
    </source>
</evidence>
<keyword evidence="4" id="KW-1133">Transmembrane helix</keyword>
<evidence type="ECO:0000256" key="1">
    <source>
        <dbReference type="ARBA" id="ARBA00004370"/>
    </source>
</evidence>
<comment type="similarity">
    <text evidence="2">Belongs to the CD36 family.</text>
</comment>
<reference evidence="7" key="1">
    <citation type="submission" date="2020-04" db="EMBL/GenBank/DDBJ databases">
        <authorList>
            <person name="Alioto T."/>
            <person name="Alioto T."/>
            <person name="Gomez Garrido J."/>
        </authorList>
    </citation>
    <scope>NUCLEOTIDE SEQUENCE</scope>
    <source>
        <strain evidence="7">A484AB</strain>
    </source>
</reference>
<dbReference type="EMBL" id="CACRXK020001162">
    <property type="protein sequence ID" value="CAB3987366.1"/>
    <property type="molecule type" value="Genomic_DNA"/>
</dbReference>